<name>A0AB73BZU8_9FUSO</name>
<organism evidence="1 2">
    <name type="scientific">Fusobacterium necrophorum DJ-2</name>
    <dbReference type="NCBI Taxonomy" id="1441737"/>
    <lineage>
        <taxon>Bacteria</taxon>
        <taxon>Fusobacteriati</taxon>
        <taxon>Fusobacteriota</taxon>
        <taxon>Fusobacteriia</taxon>
        <taxon>Fusobacteriales</taxon>
        <taxon>Fusobacteriaceae</taxon>
        <taxon>Fusobacterium</taxon>
    </lineage>
</organism>
<proteinExistence type="predicted"/>
<dbReference type="Gene3D" id="3.30.1240.10">
    <property type="match status" value="1"/>
</dbReference>
<sequence>MNIQFIQKGYKTYGEKRSGKMNPVKIIFFDIDGTLIDMKKKRISPKMLETLKRLQEKNILIAMATGRSPMILPTFEGVKFDVFLSYNGSYCFNNEKTIFSNSIPNEDIQTIIKNASRIGRPLSLATKNRLASNGKDEDLIEYYSFGGAQIEIADDFEEISKREEIFQVLLGCRKEEYSSLMRGVQQAKIAAWWNRAVDIIPKIGGKGLGIQKVLDYYQIDRAEAMAFGDGNNDIEMLKAVGRGIAMKNASEQLKEIADEICGEVAEDGIYYYCLEKHLI</sequence>
<dbReference type="InterPro" id="IPR006379">
    <property type="entry name" value="HAD-SF_hydro_IIB"/>
</dbReference>
<dbReference type="InterPro" id="IPR000150">
    <property type="entry name" value="Cof"/>
</dbReference>
<dbReference type="SFLD" id="SFLDS00003">
    <property type="entry name" value="Haloacid_Dehalogenase"/>
    <property type="match status" value="1"/>
</dbReference>
<keyword evidence="1" id="KW-0378">Hydrolase</keyword>
<dbReference type="GO" id="GO:0016791">
    <property type="term" value="F:phosphatase activity"/>
    <property type="evidence" value="ECO:0007669"/>
    <property type="project" value="TreeGrafter"/>
</dbReference>
<dbReference type="EMBL" id="JAAH01000202">
    <property type="protein sequence ID" value="KDE69058.1"/>
    <property type="molecule type" value="Genomic_DNA"/>
</dbReference>
<dbReference type="Gene3D" id="3.40.50.1000">
    <property type="entry name" value="HAD superfamily/HAD-like"/>
    <property type="match status" value="1"/>
</dbReference>
<dbReference type="NCBIfam" id="TIGR00099">
    <property type="entry name" value="Cof-subfamily"/>
    <property type="match status" value="1"/>
</dbReference>
<dbReference type="PANTHER" id="PTHR10000:SF25">
    <property type="entry name" value="PHOSPHATASE YKRA-RELATED"/>
    <property type="match status" value="1"/>
</dbReference>
<dbReference type="Pfam" id="PF08282">
    <property type="entry name" value="Hydrolase_3"/>
    <property type="match status" value="1"/>
</dbReference>
<dbReference type="SFLD" id="SFLDG01140">
    <property type="entry name" value="C2.B:_Phosphomannomutase_and_P"/>
    <property type="match status" value="1"/>
</dbReference>
<dbReference type="InterPro" id="IPR023214">
    <property type="entry name" value="HAD_sf"/>
</dbReference>
<dbReference type="Proteomes" id="UP000027058">
    <property type="component" value="Unassembled WGS sequence"/>
</dbReference>
<gene>
    <name evidence="1" type="ORF">FUSO8_12430</name>
</gene>
<protein>
    <submittedName>
        <fullName evidence="1">HAD family hydrolase</fullName>
    </submittedName>
</protein>
<comment type="caution">
    <text evidence="1">The sequence shown here is derived from an EMBL/GenBank/DDBJ whole genome shotgun (WGS) entry which is preliminary data.</text>
</comment>
<dbReference type="GO" id="GO:0005829">
    <property type="term" value="C:cytosol"/>
    <property type="evidence" value="ECO:0007669"/>
    <property type="project" value="TreeGrafter"/>
</dbReference>
<dbReference type="SUPFAM" id="SSF56784">
    <property type="entry name" value="HAD-like"/>
    <property type="match status" value="1"/>
</dbReference>
<dbReference type="NCBIfam" id="TIGR01484">
    <property type="entry name" value="HAD-SF-IIB"/>
    <property type="match status" value="1"/>
</dbReference>
<reference evidence="1 2" key="1">
    <citation type="submission" date="2014-01" db="EMBL/GenBank/DDBJ databases">
        <title>Comparative genomics of Fusobacterium necrophorum wild isolates.</title>
        <authorList>
            <person name="Kittichotirat W."/>
            <person name="Bumgarner R.E."/>
            <person name="Lawrence P."/>
        </authorList>
    </citation>
    <scope>NUCLEOTIDE SEQUENCE [LARGE SCALE GENOMIC DNA]</scope>
    <source>
        <strain evidence="1 2">DJ-2</strain>
    </source>
</reference>
<dbReference type="PANTHER" id="PTHR10000">
    <property type="entry name" value="PHOSPHOSERINE PHOSPHATASE"/>
    <property type="match status" value="1"/>
</dbReference>
<dbReference type="AlphaFoldDB" id="A0AB73BZU8"/>
<dbReference type="InterPro" id="IPR036412">
    <property type="entry name" value="HAD-like_sf"/>
</dbReference>
<dbReference type="PROSITE" id="PS01229">
    <property type="entry name" value="COF_2"/>
    <property type="match status" value="1"/>
</dbReference>
<dbReference type="GO" id="GO:0000287">
    <property type="term" value="F:magnesium ion binding"/>
    <property type="evidence" value="ECO:0007669"/>
    <property type="project" value="TreeGrafter"/>
</dbReference>
<evidence type="ECO:0000313" key="1">
    <source>
        <dbReference type="EMBL" id="KDE69058.1"/>
    </source>
</evidence>
<evidence type="ECO:0000313" key="2">
    <source>
        <dbReference type="Proteomes" id="UP000027058"/>
    </source>
</evidence>
<accession>A0AB73BZU8</accession>